<dbReference type="GO" id="GO:0016758">
    <property type="term" value="F:hexosyltransferase activity"/>
    <property type="evidence" value="ECO:0007669"/>
    <property type="project" value="InterPro"/>
</dbReference>
<evidence type="ECO:0000256" key="4">
    <source>
        <dbReference type="ARBA" id="ARBA00022679"/>
    </source>
</evidence>
<dbReference type="SUPFAM" id="SSF53756">
    <property type="entry name" value="UDP-Glycosyltransferase/glycogen phosphorylase"/>
    <property type="match status" value="1"/>
</dbReference>
<dbReference type="Proteomes" id="UP000478546">
    <property type="component" value="Unassembled WGS sequence"/>
</dbReference>
<gene>
    <name evidence="7" type="ORF">GWO68_16445</name>
</gene>
<comment type="subcellular location">
    <subcellularLocation>
        <location evidence="1">Endoplasmic reticulum</location>
    </subcellularLocation>
</comment>
<reference evidence="7 8" key="1">
    <citation type="submission" date="2020-01" db="EMBL/GenBank/DDBJ databases">
        <authorList>
            <person name="Kim M.K."/>
        </authorList>
    </citation>
    <scope>NUCLEOTIDE SEQUENCE [LARGE SCALE GENOMIC DNA]</scope>
    <source>
        <strain evidence="7 8">BT213</strain>
    </source>
</reference>
<dbReference type="InterPro" id="IPR007235">
    <property type="entry name" value="Glyco_trans_28_C"/>
</dbReference>
<keyword evidence="3" id="KW-0328">Glycosyltransferase</keyword>
<dbReference type="EMBL" id="JAAEAA010000028">
    <property type="protein sequence ID" value="NDK57516.1"/>
    <property type="molecule type" value="Genomic_DNA"/>
</dbReference>
<evidence type="ECO:0000256" key="2">
    <source>
        <dbReference type="ARBA" id="ARBA00006962"/>
    </source>
</evidence>
<keyword evidence="4" id="KW-0808">Transferase</keyword>
<evidence type="ECO:0000256" key="3">
    <source>
        <dbReference type="ARBA" id="ARBA00022676"/>
    </source>
</evidence>
<dbReference type="PANTHER" id="PTHR12867:SF6">
    <property type="entry name" value="N-ACETYLGLUCOSAMINYLDIPHOSPHODOLICHOL N-ACETYLGLUCOSAMINYLTRANSFERASE"/>
    <property type="match status" value="1"/>
</dbReference>
<dbReference type="AlphaFoldDB" id="A0A6B2H8S4"/>
<evidence type="ECO:0000256" key="1">
    <source>
        <dbReference type="ARBA" id="ARBA00004240"/>
    </source>
</evidence>
<dbReference type="Pfam" id="PF04101">
    <property type="entry name" value="Glyco_tran_28_C"/>
    <property type="match status" value="1"/>
</dbReference>
<sequence>MIFVTSGSSPLGYNALFKACDKLASRRDDLNFICQIGGSSYLPQYMKWERWFSHEKMLHQLETADLIVSHAGFGIISECLRLNKKLIVVPRQSRTDSYHSQSSLSEYLHEQNHLMCLKEIDKLESAIDSIKSFQLRPYIVKSEIPQILNNYISKLIIR</sequence>
<dbReference type="PANTHER" id="PTHR12867">
    <property type="entry name" value="GLYCOSYL TRANSFERASE-RELATED"/>
    <property type="match status" value="1"/>
</dbReference>
<evidence type="ECO:0000313" key="8">
    <source>
        <dbReference type="Proteomes" id="UP000478546"/>
    </source>
</evidence>
<name>A0A6B2H8S4_9BACT</name>
<dbReference type="GO" id="GO:0006488">
    <property type="term" value="P:dolichol-linked oligosaccharide biosynthetic process"/>
    <property type="evidence" value="ECO:0007669"/>
    <property type="project" value="InterPro"/>
</dbReference>
<feature type="domain" description="Glycosyl transferase family 28 C-terminal" evidence="6">
    <location>
        <begin position="1"/>
        <end position="141"/>
    </location>
</feature>
<comment type="similarity">
    <text evidence="2">Belongs to the glycosyltransferase 28 family.</text>
</comment>
<evidence type="ECO:0000313" key="7">
    <source>
        <dbReference type="EMBL" id="NDK57516.1"/>
    </source>
</evidence>
<dbReference type="RefSeq" id="WP_162347574.1">
    <property type="nucleotide sequence ID" value="NZ_JAAEAA010000028.1"/>
</dbReference>
<accession>A0A6B2H8S4</accession>
<evidence type="ECO:0000259" key="6">
    <source>
        <dbReference type="Pfam" id="PF04101"/>
    </source>
</evidence>
<proteinExistence type="inferred from homology"/>
<dbReference type="InterPro" id="IPR039042">
    <property type="entry name" value="Alg13-like"/>
</dbReference>
<dbReference type="Gene3D" id="3.40.50.2000">
    <property type="entry name" value="Glycogen Phosphorylase B"/>
    <property type="match status" value="1"/>
</dbReference>
<keyword evidence="5" id="KW-0256">Endoplasmic reticulum</keyword>
<keyword evidence="8" id="KW-1185">Reference proteome</keyword>
<protein>
    <recommendedName>
        <fullName evidence="6">Glycosyl transferase family 28 C-terminal domain-containing protein</fullName>
    </recommendedName>
</protein>
<comment type="caution">
    <text evidence="7">The sequence shown here is derived from an EMBL/GenBank/DDBJ whole genome shotgun (WGS) entry which is preliminary data.</text>
</comment>
<organism evidence="7 8">
    <name type="scientific">Pontibacter fetidus</name>
    <dbReference type="NCBI Taxonomy" id="2700082"/>
    <lineage>
        <taxon>Bacteria</taxon>
        <taxon>Pseudomonadati</taxon>
        <taxon>Bacteroidota</taxon>
        <taxon>Cytophagia</taxon>
        <taxon>Cytophagales</taxon>
        <taxon>Hymenobacteraceae</taxon>
        <taxon>Pontibacter</taxon>
    </lineage>
</organism>
<evidence type="ECO:0000256" key="5">
    <source>
        <dbReference type="ARBA" id="ARBA00022824"/>
    </source>
</evidence>